<sequence length="185" mass="19518">MKRTLITAVLTLPALWNGTDPIRATTPDDVEALLTVAPEAQEDLRAAAHGQQSGDRATLYTDETGAHVVAVRPVPAAQVKAQGLLAEAYRVAPEACDAVARREGAQDWSDLTHGLTFTGQDTGGGCTALVADLPNGHALSLTNGDSRFPDTLQDFYVGVAPTAIEEETFYLFVRGGVVTELFPAA</sequence>
<keyword evidence="2" id="KW-1185">Reference proteome</keyword>
<evidence type="ECO:0000313" key="2">
    <source>
        <dbReference type="Proteomes" id="UP001252370"/>
    </source>
</evidence>
<evidence type="ECO:0000313" key="1">
    <source>
        <dbReference type="EMBL" id="MDR6754358.1"/>
    </source>
</evidence>
<accession>A0ACC6KPK0</accession>
<organism evidence="1 2">
    <name type="scientific">Deinococcus soli</name>
    <name type="common">ex Cha et al. 2016</name>
    <dbReference type="NCBI Taxonomy" id="1309411"/>
    <lineage>
        <taxon>Bacteria</taxon>
        <taxon>Thermotogati</taxon>
        <taxon>Deinococcota</taxon>
        <taxon>Deinococci</taxon>
        <taxon>Deinococcales</taxon>
        <taxon>Deinococcaceae</taxon>
        <taxon>Deinococcus</taxon>
    </lineage>
</organism>
<comment type="caution">
    <text evidence="1">The sequence shown here is derived from an EMBL/GenBank/DDBJ whole genome shotgun (WGS) entry which is preliminary data.</text>
</comment>
<protein>
    <submittedName>
        <fullName evidence="1">Uncharacterized protein</fullName>
    </submittedName>
</protein>
<reference evidence="1" key="1">
    <citation type="submission" date="2023-07" db="EMBL/GenBank/DDBJ databases">
        <title>Sorghum-associated microbial communities from plants grown in Nebraska, USA.</title>
        <authorList>
            <person name="Schachtman D."/>
        </authorList>
    </citation>
    <scope>NUCLEOTIDE SEQUENCE</scope>
    <source>
        <strain evidence="1">BE73</strain>
    </source>
</reference>
<name>A0ACC6KPK0_9DEIO</name>
<gene>
    <name evidence="1" type="ORF">J2Y01_004894</name>
</gene>
<dbReference type="Proteomes" id="UP001252370">
    <property type="component" value="Unassembled WGS sequence"/>
</dbReference>
<proteinExistence type="predicted"/>
<dbReference type="EMBL" id="JAVDTP010000028">
    <property type="protein sequence ID" value="MDR6754358.1"/>
    <property type="molecule type" value="Genomic_DNA"/>
</dbReference>